<dbReference type="KEGG" id="str:Sterm_3566"/>
<sequence length="120" mass="14378">MKGRFSGVLSKEEEFLDKYVFYDLEDLNDGFDSPSIKYFSKDDFEKILDRAEFYGLKIFGIEPWPDRQFFNVRVYEEYDTSADNPEWYRDAYDRFLEEGVTSYFSATYGVPENLLKKFLI</sequence>
<evidence type="ECO:0000313" key="2">
    <source>
        <dbReference type="Proteomes" id="UP000000845"/>
    </source>
</evidence>
<dbReference type="AlphaFoldDB" id="D1ARB4"/>
<dbReference type="EMBL" id="CP001739">
    <property type="protein sequence ID" value="ACZ10400.1"/>
    <property type="molecule type" value="Genomic_DNA"/>
</dbReference>
<dbReference type="Proteomes" id="UP000000845">
    <property type="component" value="Chromosome"/>
</dbReference>
<dbReference type="HOGENOM" id="CLU_167549_0_0_0"/>
<keyword evidence="2" id="KW-1185">Reference proteome</keyword>
<gene>
    <name evidence="1" type="ordered locus">Sterm_3566</name>
</gene>
<dbReference type="eggNOG" id="ENOG5032UJC">
    <property type="taxonomic scope" value="Bacteria"/>
</dbReference>
<protein>
    <submittedName>
        <fullName evidence="1">Uncharacterized protein</fullName>
    </submittedName>
</protein>
<reference evidence="2" key="1">
    <citation type="submission" date="2009-09" db="EMBL/GenBank/DDBJ databases">
        <title>The complete chromosome of Sebaldella termitidis ATCC 33386.</title>
        <authorList>
            <consortium name="US DOE Joint Genome Institute (JGI-PGF)"/>
            <person name="Lucas S."/>
            <person name="Copeland A."/>
            <person name="Lapidus A."/>
            <person name="Glavina del Rio T."/>
            <person name="Dalin E."/>
            <person name="Tice H."/>
            <person name="Bruce D."/>
            <person name="Goodwin L."/>
            <person name="Pitluck S."/>
            <person name="Kyrpides N."/>
            <person name="Mavromatis K."/>
            <person name="Ivanova N."/>
            <person name="Mikhailova N."/>
            <person name="Sims D."/>
            <person name="Meincke L."/>
            <person name="Brettin T."/>
            <person name="Detter J.C."/>
            <person name="Han C."/>
            <person name="Larimer F."/>
            <person name="Land M."/>
            <person name="Hauser L."/>
            <person name="Markowitz V."/>
            <person name="Cheng J.F."/>
            <person name="Hugenholtz P."/>
            <person name="Woyke T."/>
            <person name="Wu D."/>
            <person name="Eisen J.A."/>
        </authorList>
    </citation>
    <scope>NUCLEOTIDE SEQUENCE [LARGE SCALE GENOMIC DNA]</scope>
    <source>
        <strain evidence="2">ATCC 33386 / NCTC 11300</strain>
    </source>
</reference>
<proteinExistence type="predicted"/>
<reference evidence="1 2" key="2">
    <citation type="journal article" date="2010" name="Stand. Genomic Sci.">
        <title>Complete genome sequence of Sebaldella termitidis type strain (NCTC 11300).</title>
        <authorList>
            <person name="Harmon-Smith M."/>
            <person name="Celia L."/>
            <person name="Chertkov O."/>
            <person name="Lapidus A."/>
            <person name="Copeland A."/>
            <person name="Glavina Del Rio T."/>
            <person name="Nolan M."/>
            <person name="Lucas S."/>
            <person name="Tice H."/>
            <person name="Cheng J.F."/>
            <person name="Han C."/>
            <person name="Detter J.C."/>
            <person name="Bruce D."/>
            <person name="Goodwin L."/>
            <person name="Pitluck S."/>
            <person name="Pati A."/>
            <person name="Liolios K."/>
            <person name="Ivanova N."/>
            <person name="Mavromatis K."/>
            <person name="Mikhailova N."/>
            <person name="Chen A."/>
            <person name="Palaniappan K."/>
            <person name="Land M."/>
            <person name="Hauser L."/>
            <person name="Chang Y.J."/>
            <person name="Jeffries C.D."/>
            <person name="Brettin T."/>
            <person name="Goker M."/>
            <person name="Beck B."/>
            <person name="Bristow J."/>
            <person name="Eisen J.A."/>
            <person name="Markowitz V."/>
            <person name="Hugenholtz P."/>
            <person name="Kyrpides N.C."/>
            <person name="Klenk H.P."/>
            <person name="Chen F."/>
        </authorList>
    </citation>
    <scope>NUCLEOTIDE SEQUENCE [LARGE SCALE GENOMIC DNA]</scope>
    <source>
        <strain evidence="2">ATCC 33386 / NCTC 11300</strain>
    </source>
</reference>
<accession>D1ARB4</accession>
<organism evidence="1 2">
    <name type="scientific">Sebaldella termitidis (strain ATCC 33386 / NCTC 11300)</name>
    <dbReference type="NCBI Taxonomy" id="526218"/>
    <lineage>
        <taxon>Bacteria</taxon>
        <taxon>Fusobacteriati</taxon>
        <taxon>Fusobacteriota</taxon>
        <taxon>Fusobacteriia</taxon>
        <taxon>Fusobacteriales</taxon>
        <taxon>Leptotrichiaceae</taxon>
        <taxon>Sebaldella</taxon>
    </lineage>
</organism>
<name>D1ARB4_SEBTE</name>
<dbReference type="RefSeq" id="WP_012862982.1">
    <property type="nucleotide sequence ID" value="NC_013517.1"/>
</dbReference>
<dbReference type="STRING" id="526218.Sterm_3566"/>
<evidence type="ECO:0000313" key="1">
    <source>
        <dbReference type="EMBL" id="ACZ10400.1"/>
    </source>
</evidence>